<protein>
    <recommendedName>
        <fullName evidence="4">NAD(P)-binding protein</fullName>
    </recommendedName>
</protein>
<dbReference type="PRINTS" id="PR00080">
    <property type="entry name" value="SDRFAMILY"/>
</dbReference>
<evidence type="ECO:0000313" key="2">
    <source>
        <dbReference type="EMBL" id="THH30263.1"/>
    </source>
</evidence>
<dbReference type="PROSITE" id="PS00061">
    <property type="entry name" value="ADH_SHORT"/>
    <property type="match status" value="2"/>
</dbReference>
<dbReference type="PANTHER" id="PTHR42820:SF1">
    <property type="entry name" value="SHORT-CHAIN DEHYDROGENASE_REDUCTASE FAMILY PROTEIN"/>
    <property type="match status" value="1"/>
</dbReference>
<keyword evidence="3" id="KW-1185">Reference proteome</keyword>
<proteinExistence type="predicted"/>
<dbReference type="Proteomes" id="UP000308730">
    <property type="component" value="Unassembled WGS sequence"/>
</dbReference>
<dbReference type="InterPro" id="IPR036291">
    <property type="entry name" value="NAD(P)-bd_dom_sf"/>
</dbReference>
<evidence type="ECO:0000256" key="1">
    <source>
        <dbReference type="ARBA" id="ARBA00022857"/>
    </source>
</evidence>
<accession>A0A4V3XIR5</accession>
<comment type="caution">
    <text evidence="2">The sequence shown here is derived from an EMBL/GenBank/DDBJ whole genome shotgun (WGS) entry which is preliminary data.</text>
</comment>
<dbReference type="InterPro" id="IPR020904">
    <property type="entry name" value="Sc_DH/Rdtase_CS"/>
</dbReference>
<reference evidence="2 3" key="1">
    <citation type="submission" date="2019-02" db="EMBL/GenBank/DDBJ databases">
        <title>Genome sequencing of the rare red list fungi Antrodiella citrinella (Flaviporus citrinellus).</title>
        <authorList>
            <person name="Buettner E."/>
            <person name="Kellner H."/>
        </authorList>
    </citation>
    <scope>NUCLEOTIDE SEQUENCE [LARGE SCALE GENOMIC DNA]</scope>
    <source>
        <strain evidence="2 3">DSM 108506</strain>
    </source>
</reference>
<dbReference type="Gene3D" id="3.40.50.720">
    <property type="entry name" value="NAD(P)-binding Rossmann-like Domain"/>
    <property type="match status" value="2"/>
</dbReference>
<dbReference type="OrthoDB" id="498125at2759"/>
<keyword evidence="1" id="KW-0521">NADP</keyword>
<dbReference type="SUPFAM" id="SSF51735">
    <property type="entry name" value="NAD(P)-binding Rossmann-fold domains"/>
    <property type="match status" value="2"/>
</dbReference>
<evidence type="ECO:0000313" key="3">
    <source>
        <dbReference type="Proteomes" id="UP000308730"/>
    </source>
</evidence>
<dbReference type="Pfam" id="PF00106">
    <property type="entry name" value="adh_short"/>
    <property type="match status" value="2"/>
</dbReference>
<dbReference type="FunFam" id="3.40.50.720:FF:000084">
    <property type="entry name" value="Short-chain dehydrogenase reductase"/>
    <property type="match status" value="2"/>
</dbReference>
<name>A0A4V3XIR5_9APHY</name>
<dbReference type="EMBL" id="SGPM01000088">
    <property type="protein sequence ID" value="THH30263.1"/>
    <property type="molecule type" value="Genomic_DNA"/>
</dbReference>
<evidence type="ECO:0008006" key="4">
    <source>
        <dbReference type="Google" id="ProtNLM"/>
    </source>
</evidence>
<gene>
    <name evidence="2" type="ORF">EUX98_g3927</name>
</gene>
<dbReference type="PRINTS" id="PR00081">
    <property type="entry name" value="GDHRDH"/>
</dbReference>
<organism evidence="2 3">
    <name type="scientific">Antrodiella citrinella</name>
    <dbReference type="NCBI Taxonomy" id="2447956"/>
    <lineage>
        <taxon>Eukaryota</taxon>
        <taxon>Fungi</taxon>
        <taxon>Dikarya</taxon>
        <taxon>Basidiomycota</taxon>
        <taxon>Agaricomycotina</taxon>
        <taxon>Agaricomycetes</taxon>
        <taxon>Polyporales</taxon>
        <taxon>Steccherinaceae</taxon>
        <taxon>Antrodiella</taxon>
    </lineage>
</organism>
<dbReference type="AlphaFoldDB" id="A0A4V3XIR5"/>
<dbReference type="PANTHER" id="PTHR42820">
    <property type="entry name" value="SHORT-CHAIN DEHYDROGENASE REDUCTASE"/>
    <property type="match status" value="1"/>
</dbReference>
<sequence length="525" mass="54800">MGDMPTSLPTRTALVTGAAQGIGESIALRLADEGINLVLVDLPAKGSQLVDLVSRITEKKGNAISFVADITDEEQVKAAVAKAAEEFGGLDIMIANAGIVHLGTILDTPLDAWNKVYDVNVKGLMLCYRHAALQMIRQGRGGRIIGACSSSGKKGVAGMAAYSSSKFAVRGITQIAAQEFAPHEITVNAFAPGFVATPLLAHADDEKLGGFGAYLKKLTGMPPGYEFPPPTIVSELVAYMIKPDSFPLTANTIPDLNPPASMSTAATPSTAPRMKVALITGAAQGIGAALALRLAQDGYDIGLADLPTKEAELADVAKQVEARGRRAMVEKCVEALGGLDVMIANAGVSGSGTVVNTPVEVWDRTFSINARGVFLSYKHAAAQMIKQGEGGRIIGACSASGKLGAPFLTSYSASKFAMRGLTQVAAQELAPHKITVNCYAPTFVDTPMGISVLLLLCGGISHYVYVVARPEDAALGGRGEYVRALKDVPVLSTDVVAELVSYLVKPEAFIVTGECISLNGTAFFD</sequence>
<dbReference type="InterPro" id="IPR002347">
    <property type="entry name" value="SDR_fam"/>
</dbReference>